<evidence type="ECO:0000259" key="9">
    <source>
        <dbReference type="SMART" id="SM01060"/>
    </source>
</evidence>
<evidence type="ECO:0000313" key="10">
    <source>
        <dbReference type="EMBL" id="JAG25962.1"/>
    </source>
</evidence>
<dbReference type="Pfam" id="PF06628">
    <property type="entry name" value="Catalase-rel"/>
    <property type="match status" value="1"/>
</dbReference>
<evidence type="ECO:0000256" key="4">
    <source>
        <dbReference type="ARBA" id="ARBA00022617"/>
    </source>
</evidence>
<name>A0A0A9Y2V6_LYGHE</name>
<dbReference type="SMART" id="SM01060">
    <property type="entry name" value="Catalase"/>
    <property type="match status" value="1"/>
</dbReference>
<feature type="domain" description="Catalase core" evidence="9">
    <location>
        <begin position="1"/>
        <end position="124"/>
    </location>
</feature>
<accession>A0A0A9Y2V6</accession>
<dbReference type="SUPFAM" id="SSF56634">
    <property type="entry name" value="Heme-dependent catalase-like"/>
    <property type="match status" value="1"/>
</dbReference>
<dbReference type="PANTHER" id="PTHR42821">
    <property type="entry name" value="CATALASE"/>
    <property type="match status" value="1"/>
</dbReference>
<dbReference type="AlphaFoldDB" id="A0A0A9Y2V6"/>
<dbReference type="PANTHER" id="PTHR42821:SF1">
    <property type="entry name" value="CATALASE-B"/>
    <property type="match status" value="1"/>
</dbReference>
<evidence type="ECO:0000256" key="5">
    <source>
        <dbReference type="ARBA" id="ARBA00022723"/>
    </source>
</evidence>
<dbReference type="InterPro" id="IPR043156">
    <property type="entry name" value="Catalase_clade2_helical"/>
</dbReference>
<evidence type="ECO:0000256" key="6">
    <source>
        <dbReference type="ARBA" id="ARBA00023002"/>
    </source>
</evidence>
<dbReference type="InterPro" id="IPR011614">
    <property type="entry name" value="Catalase_core"/>
</dbReference>
<evidence type="ECO:0000313" key="12">
    <source>
        <dbReference type="EMBL" id="JAQ00044.1"/>
    </source>
</evidence>
<sequence length="328" mass="36789">MCERFGFDLNDSTKMLPEEVVPPRELGRLVLNRNTDNFFAETEQSAFHPGNVVPGIGFSNDPLLHGRLFSYSDAQTYRLGANRNQLPINAPKCPILYNAQEGASQMYIKRQISNYFPNLRDSNAPIPTDETPEANWEYAENKPITHGCPFSRGFHTFPGDKNFELSLRTVLGKVRGKPPTFYEHFAQATMFWNSLADWEKSHVISAFAFELGAVKDKEVRGRFINRILANIDQDLAQIVSVRAGVPYNPQLLHIDDDHPIRKYNLRAPIHKSPAISMGNQPYTPAGRKCAIYCCNGIVKSNLDALRAALTKLKVVIEVIAVSATPVKT</sequence>
<proteinExistence type="predicted"/>
<dbReference type="InterPro" id="IPR010582">
    <property type="entry name" value="Catalase_immune_responsive"/>
</dbReference>
<evidence type="ECO:0000256" key="1">
    <source>
        <dbReference type="ARBA" id="ARBA00001971"/>
    </source>
</evidence>
<dbReference type="InterPro" id="IPR018028">
    <property type="entry name" value="Catalase"/>
</dbReference>
<dbReference type="EMBL" id="GBHO01017633">
    <property type="protein sequence ID" value="JAG25971.1"/>
    <property type="molecule type" value="Transcribed_RNA"/>
</dbReference>
<keyword evidence="5" id="KW-0479">Metal-binding</keyword>
<dbReference type="InterPro" id="IPR020835">
    <property type="entry name" value="Catalase_sf"/>
</dbReference>
<dbReference type="EMBL" id="GDHC01018585">
    <property type="protein sequence ID" value="JAQ00044.1"/>
    <property type="molecule type" value="Transcribed_RNA"/>
</dbReference>
<reference evidence="12" key="3">
    <citation type="journal article" date="2016" name="Gigascience">
        <title>De novo construction of an expanded transcriptome assembly for the western tarnished plant bug, Lygus hesperus.</title>
        <authorList>
            <person name="Tassone E.E."/>
            <person name="Geib S.M."/>
            <person name="Hall B."/>
            <person name="Fabrick J.A."/>
            <person name="Brent C.S."/>
            <person name="Hull J.J."/>
        </authorList>
    </citation>
    <scope>NUCLEOTIDE SEQUENCE</scope>
</reference>
<keyword evidence="8" id="KW-0376">Hydrogen peroxide</keyword>
<dbReference type="PROSITE" id="PS51402">
    <property type="entry name" value="CATALASE_3"/>
    <property type="match status" value="1"/>
</dbReference>
<dbReference type="InterPro" id="IPR002226">
    <property type="entry name" value="Catalase_haem_BS"/>
</dbReference>
<comment type="cofactor">
    <cofactor evidence="1">
        <name>heme</name>
        <dbReference type="ChEBI" id="CHEBI:30413"/>
    </cofactor>
</comment>
<dbReference type="GO" id="GO:0046872">
    <property type="term" value="F:metal ion binding"/>
    <property type="evidence" value="ECO:0007669"/>
    <property type="project" value="UniProtKB-KW"/>
</dbReference>
<organism evidence="11">
    <name type="scientific">Lygus hesperus</name>
    <name type="common">Western plant bug</name>
    <dbReference type="NCBI Taxonomy" id="30085"/>
    <lineage>
        <taxon>Eukaryota</taxon>
        <taxon>Metazoa</taxon>
        <taxon>Ecdysozoa</taxon>
        <taxon>Arthropoda</taxon>
        <taxon>Hexapoda</taxon>
        <taxon>Insecta</taxon>
        <taxon>Pterygota</taxon>
        <taxon>Neoptera</taxon>
        <taxon>Paraneoptera</taxon>
        <taxon>Hemiptera</taxon>
        <taxon>Heteroptera</taxon>
        <taxon>Panheteroptera</taxon>
        <taxon>Cimicomorpha</taxon>
        <taxon>Miridae</taxon>
        <taxon>Mirini</taxon>
        <taxon>Lygus</taxon>
    </lineage>
</organism>
<dbReference type="GO" id="GO:0042744">
    <property type="term" value="P:hydrogen peroxide catabolic process"/>
    <property type="evidence" value="ECO:0007669"/>
    <property type="project" value="UniProtKB-KW"/>
</dbReference>
<evidence type="ECO:0000256" key="8">
    <source>
        <dbReference type="ARBA" id="ARBA00023324"/>
    </source>
</evidence>
<protein>
    <recommendedName>
        <fullName evidence="2">catalase</fullName>
        <ecNumber evidence="2">1.11.1.6</ecNumber>
    </recommendedName>
</protein>
<dbReference type="Gene3D" id="1.20.1370.20">
    <property type="match status" value="1"/>
</dbReference>
<dbReference type="EMBL" id="GBHO01017642">
    <property type="protein sequence ID" value="JAG25962.1"/>
    <property type="molecule type" value="Transcribed_RNA"/>
</dbReference>
<keyword evidence="3" id="KW-0575">Peroxidase</keyword>
<dbReference type="PROSITE" id="PS00437">
    <property type="entry name" value="CATALASE_1"/>
    <property type="match status" value="1"/>
</dbReference>
<evidence type="ECO:0000256" key="7">
    <source>
        <dbReference type="ARBA" id="ARBA00023004"/>
    </source>
</evidence>
<dbReference type="Pfam" id="PF00199">
    <property type="entry name" value="Catalase"/>
    <property type="match status" value="1"/>
</dbReference>
<gene>
    <name evidence="11" type="primary">katE_2</name>
    <name evidence="12" type="synonym">katE_0</name>
    <name evidence="10" type="synonym">katE_7</name>
    <name evidence="10" type="ORF">CM83_19944</name>
    <name evidence="11" type="ORF">CM83_19957</name>
    <name evidence="12" type="ORF">g.42992</name>
</gene>
<dbReference type="EC" id="1.11.1.6" evidence="2"/>
<dbReference type="PRINTS" id="PR00067">
    <property type="entry name" value="CATALASE"/>
</dbReference>
<dbReference type="Gene3D" id="2.40.180.10">
    <property type="entry name" value="Catalase core domain"/>
    <property type="match status" value="1"/>
</dbReference>
<reference evidence="11" key="1">
    <citation type="journal article" date="2014" name="PLoS ONE">
        <title>Transcriptome-Based Identification of ABC Transporters in the Western Tarnished Plant Bug Lygus hesperus.</title>
        <authorList>
            <person name="Hull J.J."/>
            <person name="Chaney K."/>
            <person name="Geib S.M."/>
            <person name="Fabrick J.A."/>
            <person name="Brent C.S."/>
            <person name="Walsh D."/>
            <person name="Lavine L.C."/>
        </authorList>
    </citation>
    <scope>NUCLEOTIDE SEQUENCE</scope>
</reference>
<dbReference type="GO" id="GO:0020037">
    <property type="term" value="F:heme binding"/>
    <property type="evidence" value="ECO:0007669"/>
    <property type="project" value="InterPro"/>
</dbReference>
<keyword evidence="4" id="KW-0349">Heme</keyword>
<dbReference type="GO" id="GO:0006979">
    <property type="term" value="P:response to oxidative stress"/>
    <property type="evidence" value="ECO:0007669"/>
    <property type="project" value="InterPro"/>
</dbReference>
<evidence type="ECO:0000313" key="11">
    <source>
        <dbReference type="EMBL" id="JAG25971.1"/>
    </source>
</evidence>
<dbReference type="GO" id="GO:0004096">
    <property type="term" value="F:catalase activity"/>
    <property type="evidence" value="ECO:0007669"/>
    <property type="project" value="UniProtKB-EC"/>
</dbReference>
<reference evidence="11" key="2">
    <citation type="submission" date="2014-07" db="EMBL/GenBank/DDBJ databases">
        <authorList>
            <person name="Hull J."/>
        </authorList>
    </citation>
    <scope>NUCLEOTIDE SEQUENCE</scope>
</reference>
<dbReference type="GO" id="GO:0005829">
    <property type="term" value="C:cytosol"/>
    <property type="evidence" value="ECO:0007669"/>
    <property type="project" value="TreeGrafter"/>
</dbReference>
<evidence type="ECO:0000256" key="3">
    <source>
        <dbReference type="ARBA" id="ARBA00022559"/>
    </source>
</evidence>
<keyword evidence="7" id="KW-0408">Iron</keyword>
<dbReference type="InterPro" id="IPR024712">
    <property type="entry name" value="Catalase_clade2"/>
</dbReference>
<keyword evidence="6" id="KW-0560">Oxidoreductase</keyword>
<evidence type="ECO:0000256" key="2">
    <source>
        <dbReference type="ARBA" id="ARBA00012314"/>
    </source>
</evidence>